<gene>
    <name evidence="2" type="ORF">PoB_003735300</name>
</gene>
<organism evidence="2 3">
    <name type="scientific">Plakobranchus ocellatus</name>
    <dbReference type="NCBI Taxonomy" id="259542"/>
    <lineage>
        <taxon>Eukaryota</taxon>
        <taxon>Metazoa</taxon>
        <taxon>Spiralia</taxon>
        <taxon>Lophotrochozoa</taxon>
        <taxon>Mollusca</taxon>
        <taxon>Gastropoda</taxon>
        <taxon>Heterobranchia</taxon>
        <taxon>Euthyneura</taxon>
        <taxon>Panpulmonata</taxon>
        <taxon>Sacoglossa</taxon>
        <taxon>Placobranchoidea</taxon>
        <taxon>Plakobranchidae</taxon>
        <taxon>Plakobranchus</taxon>
    </lineage>
</organism>
<evidence type="ECO:0000256" key="1">
    <source>
        <dbReference type="SAM" id="MobiDB-lite"/>
    </source>
</evidence>
<feature type="region of interest" description="Disordered" evidence="1">
    <location>
        <begin position="57"/>
        <end position="86"/>
    </location>
</feature>
<keyword evidence="3" id="KW-1185">Reference proteome</keyword>
<dbReference type="Proteomes" id="UP000735302">
    <property type="component" value="Unassembled WGS sequence"/>
</dbReference>
<dbReference type="EMBL" id="BLXT01004211">
    <property type="protein sequence ID" value="GFO10848.1"/>
    <property type="molecule type" value="Genomic_DNA"/>
</dbReference>
<reference evidence="2 3" key="1">
    <citation type="journal article" date="2021" name="Elife">
        <title>Chloroplast acquisition without the gene transfer in kleptoplastic sea slugs, Plakobranchus ocellatus.</title>
        <authorList>
            <person name="Maeda T."/>
            <person name="Takahashi S."/>
            <person name="Yoshida T."/>
            <person name="Shimamura S."/>
            <person name="Takaki Y."/>
            <person name="Nagai Y."/>
            <person name="Toyoda A."/>
            <person name="Suzuki Y."/>
            <person name="Arimoto A."/>
            <person name="Ishii H."/>
            <person name="Satoh N."/>
            <person name="Nishiyama T."/>
            <person name="Hasebe M."/>
            <person name="Maruyama T."/>
            <person name="Minagawa J."/>
            <person name="Obokata J."/>
            <person name="Shigenobu S."/>
        </authorList>
    </citation>
    <scope>NUCLEOTIDE SEQUENCE [LARGE SCALE GENOMIC DNA]</scope>
</reference>
<evidence type="ECO:0000313" key="2">
    <source>
        <dbReference type="EMBL" id="GFO10848.1"/>
    </source>
</evidence>
<sequence>MSSSGLLLQGVLGHPCSSDLVGFIGGYQQPGNLFSSLTIPVLPSLFSFSPLPSLHPLSPHRARHLSPPPPPPRGVGGVGGTVASESAQRSAGIFLPLVRVPPSAPRPDREL</sequence>
<dbReference type="AlphaFoldDB" id="A0AAV4AVI4"/>
<evidence type="ECO:0000313" key="3">
    <source>
        <dbReference type="Proteomes" id="UP000735302"/>
    </source>
</evidence>
<comment type="caution">
    <text evidence="2">The sequence shown here is derived from an EMBL/GenBank/DDBJ whole genome shotgun (WGS) entry which is preliminary data.</text>
</comment>
<proteinExistence type="predicted"/>
<protein>
    <submittedName>
        <fullName evidence="2">Uncharacterized protein</fullName>
    </submittedName>
</protein>
<name>A0AAV4AVI4_9GAST</name>
<accession>A0AAV4AVI4</accession>